<dbReference type="Pfam" id="PF13472">
    <property type="entry name" value="Lipase_GDSL_2"/>
    <property type="match status" value="1"/>
</dbReference>
<keyword evidence="2" id="KW-0349">Heme</keyword>
<keyword evidence="3" id="KW-0812">Transmembrane</keyword>
<dbReference type="Gene3D" id="3.40.50.1110">
    <property type="entry name" value="SGNH hydrolase"/>
    <property type="match status" value="1"/>
</dbReference>
<dbReference type="InterPro" id="IPR034804">
    <property type="entry name" value="SQR/QFR_C/D"/>
</dbReference>
<dbReference type="Gene3D" id="1.10.287.110">
    <property type="entry name" value="DnaJ domain"/>
    <property type="match status" value="1"/>
</dbReference>
<protein>
    <submittedName>
        <fullName evidence="10">Succinate dehydrogenase subunit b560</fullName>
    </submittedName>
</protein>
<keyword evidence="5" id="KW-1133">Transmembrane helix</keyword>
<evidence type="ECO:0000256" key="8">
    <source>
        <dbReference type="SAM" id="MobiDB-lite"/>
    </source>
</evidence>
<dbReference type="InterPro" id="IPR036869">
    <property type="entry name" value="J_dom_sf"/>
</dbReference>
<dbReference type="STRING" id="3076.A0A2P6U4Q6"/>
<evidence type="ECO:0000256" key="3">
    <source>
        <dbReference type="ARBA" id="ARBA00022692"/>
    </source>
</evidence>
<accession>A0A2P6U4Q6</accession>
<dbReference type="EMBL" id="LHPG02000001">
    <property type="protein sequence ID" value="PRW61303.1"/>
    <property type="molecule type" value="Genomic_DNA"/>
</dbReference>
<dbReference type="Gene3D" id="1.20.1300.10">
    <property type="entry name" value="Fumarate reductase/succinate dehydrogenase, transmembrane subunit"/>
    <property type="match status" value="1"/>
</dbReference>
<dbReference type="SUPFAM" id="SSF49493">
    <property type="entry name" value="HSP40/DnaJ peptide-binding domain"/>
    <property type="match status" value="2"/>
</dbReference>
<dbReference type="CDD" id="cd10747">
    <property type="entry name" value="DnaJ_C"/>
    <property type="match status" value="1"/>
</dbReference>
<organism evidence="10 11">
    <name type="scientific">Chlorella sorokiniana</name>
    <name type="common">Freshwater green alga</name>
    <dbReference type="NCBI Taxonomy" id="3076"/>
    <lineage>
        <taxon>Eukaryota</taxon>
        <taxon>Viridiplantae</taxon>
        <taxon>Chlorophyta</taxon>
        <taxon>core chlorophytes</taxon>
        <taxon>Trebouxiophyceae</taxon>
        <taxon>Chlorellales</taxon>
        <taxon>Chlorellaceae</taxon>
        <taxon>Chlorella clade</taxon>
        <taxon>Chlorella</taxon>
    </lineage>
</organism>
<dbReference type="Pfam" id="PF01127">
    <property type="entry name" value="Sdh_cyt"/>
    <property type="match status" value="1"/>
</dbReference>
<name>A0A2P6U4Q6_CHLSO</name>
<dbReference type="InterPro" id="IPR014314">
    <property type="entry name" value="Succ_DH_cytb556"/>
</dbReference>
<dbReference type="SUPFAM" id="SSF46565">
    <property type="entry name" value="Chaperone J-domain"/>
    <property type="match status" value="1"/>
</dbReference>
<reference evidence="10 11" key="1">
    <citation type="journal article" date="2018" name="Plant J.">
        <title>Genome sequences of Chlorella sorokiniana UTEX 1602 and Micractinium conductrix SAG 241.80: implications to maltose excretion by a green alga.</title>
        <authorList>
            <person name="Arriola M.B."/>
            <person name="Velmurugan N."/>
            <person name="Zhang Y."/>
            <person name="Plunkett M.H."/>
            <person name="Hondzo H."/>
            <person name="Barney B.M."/>
        </authorList>
    </citation>
    <scope>NUCLEOTIDE SEQUENCE [LARGE SCALE GENOMIC DNA]</scope>
    <source>
        <strain evidence="11">UTEX 1602</strain>
    </source>
</reference>
<comment type="caution">
    <text evidence="10">The sequence shown here is derived from an EMBL/GenBank/DDBJ whole genome shotgun (WGS) entry which is preliminary data.</text>
</comment>
<dbReference type="InterPro" id="IPR018253">
    <property type="entry name" value="DnaJ_domain_CS"/>
</dbReference>
<dbReference type="InterPro" id="IPR036514">
    <property type="entry name" value="SGNH_hydro_sf"/>
</dbReference>
<dbReference type="CDD" id="cd06257">
    <property type="entry name" value="DnaJ"/>
    <property type="match status" value="1"/>
</dbReference>
<keyword evidence="4" id="KW-0479">Metal-binding</keyword>
<dbReference type="SMART" id="SM00271">
    <property type="entry name" value="DnaJ"/>
    <property type="match status" value="1"/>
</dbReference>
<dbReference type="InterPro" id="IPR008971">
    <property type="entry name" value="HSP40/DnaJ_pept-bd"/>
</dbReference>
<dbReference type="GO" id="GO:0016020">
    <property type="term" value="C:membrane"/>
    <property type="evidence" value="ECO:0007669"/>
    <property type="project" value="UniProtKB-SubCell"/>
</dbReference>
<evidence type="ECO:0000256" key="2">
    <source>
        <dbReference type="ARBA" id="ARBA00022617"/>
    </source>
</evidence>
<dbReference type="Gene3D" id="2.60.260.20">
    <property type="entry name" value="Urease metallochaperone UreE, N-terminal domain"/>
    <property type="match status" value="2"/>
</dbReference>
<dbReference type="SUPFAM" id="SSF81343">
    <property type="entry name" value="Fumarate reductase respiratory complex transmembrane subunits"/>
    <property type="match status" value="1"/>
</dbReference>
<evidence type="ECO:0000256" key="5">
    <source>
        <dbReference type="ARBA" id="ARBA00022989"/>
    </source>
</evidence>
<dbReference type="GO" id="GO:0046872">
    <property type="term" value="F:metal ion binding"/>
    <property type="evidence" value="ECO:0007669"/>
    <property type="project" value="UniProtKB-KW"/>
</dbReference>
<dbReference type="Proteomes" id="UP000239899">
    <property type="component" value="Unassembled WGS sequence"/>
</dbReference>
<sequence>MLSGHLKKPGALTWRHHMPWAPMLMPQELARAVQYYGSGERMRGVAMKLLAGQPIQVVLLGGSVTVGWGATDPSFAYSRRFAQLLNSTFPHKHHVVLNRAVSGARSSLAAACLDQMVLPCTDLVVVEFTVNDNHTDVMTGPDSRQYEQLLRKLLRSGPAVVLLHHFMYKATFLQDPQLRPFQGLFWWPTEQRYATFAQYYDIPSVSIATAAWRLMRAGVEGFKTDKYAAHPSVHIYGKPQVAGADQRASYYFADPYHPEDQGHKVLAEALAAPLMRAADMKQLMKSASGFQFRAERPNGADFAQQKWGWSAFNPDDWLELEINTRLNGQNNSAAGQHVVIAVSHLKSYEHMGVAEATCTSGCTCNATRFDATWLHRLSLSQVGEFQATQHRHCRIRLTILKDEGEASSGGHKFVVTGVIRGFHATGTAWAQDYYSILGVSRSASDSEIKKAFYQLAKKYHPDTNQGDPNAAKKFQEVQRAYDTLRDSQKRQAYDSMGHAAFENMEATGGAAGGPGQGPFGGGPFGQGVEIDPEELFGAFFGGGRGRGGGPAEAAFQEAMRNAFGFGGFGGGFQRAGRRGPAVVRTAMRISFDEAVKGTTKQVDLSSLGRAFSGKTVEMTVPPGSDTGMQLHLAGVLPGGQGMPPGDLIVQLEVMPSPVFRREDFDLYVDAPVDMVDAALGTTLDVPTIDGKAEVKVKPGTQPGDKLRMRGYGVKMDVVGQRGRRGDQYVRVTAASRLAPSLLESSAAARGGSLALYQQCRHHGGGVPEYWGRDSPYHPGTDFLGTPANHLDLVAKRPVSPHVFEITGVQPHYKFPLGAISSITNRATGCMLSVGTWAAAYIALTGDLGAAINAFKEAAPLLVFPAKAVVAFPLIYHYLGGLRHVYWDHAKYGNQASKHSPLEVPAVEASSKLLIGASVAATAAAALYSI</sequence>
<dbReference type="Pfam" id="PF01556">
    <property type="entry name" value="DnaJ_C"/>
    <property type="match status" value="1"/>
</dbReference>
<feature type="domain" description="J" evidence="9">
    <location>
        <begin position="432"/>
        <end position="497"/>
    </location>
</feature>
<dbReference type="PROSITE" id="PS50076">
    <property type="entry name" value="DNAJ_2"/>
    <property type="match status" value="1"/>
</dbReference>
<dbReference type="PROSITE" id="PS01001">
    <property type="entry name" value="SDH_CYT_2"/>
    <property type="match status" value="1"/>
</dbReference>
<dbReference type="InterPro" id="IPR002939">
    <property type="entry name" value="DnaJ_C"/>
</dbReference>
<dbReference type="PANTHER" id="PTHR34407">
    <property type="entry name" value="EXPRESSED PROTEIN"/>
    <property type="match status" value="1"/>
</dbReference>
<evidence type="ECO:0000313" key="10">
    <source>
        <dbReference type="EMBL" id="PRW61303.1"/>
    </source>
</evidence>
<dbReference type="InterPro" id="IPR001623">
    <property type="entry name" value="DnaJ_domain"/>
</dbReference>
<dbReference type="InterPro" id="IPR018495">
    <property type="entry name" value="Succ_DH_cyt_bsu_CS"/>
</dbReference>
<feature type="compositionally biased region" description="Gly residues" evidence="8">
    <location>
        <begin position="509"/>
        <end position="525"/>
    </location>
</feature>
<dbReference type="InterPro" id="IPR013830">
    <property type="entry name" value="SGNH_hydro"/>
</dbReference>
<dbReference type="PRINTS" id="PR00625">
    <property type="entry name" value="JDOMAIN"/>
</dbReference>
<dbReference type="InterPro" id="IPR000701">
    <property type="entry name" value="SuccDH_FuR_B_TM-su"/>
</dbReference>
<keyword evidence="7" id="KW-0472">Membrane</keyword>
<dbReference type="PANTHER" id="PTHR34407:SF1">
    <property type="entry name" value="SGNH HYDROLASE-TYPE ESTERASE DOMAIN-CONTAINING PROTEIN"/>
    <property type="match status" value="1"/>
</dbReference>
<dbReference type="GO" id="GO:0006099">
    <property type="term" value="P:tricarboxylic acid cycle"/>
    <property type="evidence" value="ECO:0007669"/>
    <property type="project" value="InterPro"/>
</dbReference>
<evidence type="ECO:0000256" key="1">
    <source>
        <dbReference type="ARBA" id="ARBA00004141"/>
    </source>
</evidence>
<dbReference type="PROSITE" id="PS00636">
    <property type="entry name" value="DNAJ_1"/>
    <property type="match status" value="1"/>
</dbReference>
<dbReference type="SUPFAM" id="SSF52266">
    <property type="entry name" value="SGNH hydrolase"/>
    <property type="match status" value="1"/>
</dbReference>
<keyword evidence="6" id="KW-0408">Iron</keyword>
<comment type="subcellular location">
    <subcellularLocation>
        <location evidence="1">Membrane</location>
        <topology evidence="1">Multi-pass membrane protein</topology>
    </subcellularLocation>
</comment>
<evidence type="ECO:0000256" key="4">
    <source>
        <dbReference type="ARBA" id="ARBA00022723"/>
    </source>
</evidence>
<proteinExistence type="predicted"/>
<dbReference type="AlphaFoldDB" id="A0A2P6U4Q6"/>
<dbReference type="GO" id="GO:0006457">
    <property type="term" value="P:protein folding"/>
    <property type="evidence" value="ECO:0007669"/>
    <property type="project" value="InterPro"/>
</dbReference>
<dbReference type="OrthoDB" id="10256793at2759"/>
<keyword evidence="11" id="KW-1185">Reference proteome</keyword>
<evidence type="ECO:0000256" key="7">
    <source>
        <dbReference type="ARBA" id="ARBA00023136"/>
    </source>
</evidence>
<dbReference type="Pfam" id="PF00226">
    <property type="entry name" value="DnaJ"/>
    <property type="match status" value="1"/>
</dbReference>
<evidence type="ECO:0000313" key="11">
    <source>
        <dbReference type="Proteomes" id="UP000239899"/>
    </source>
</evidence>
<dbReference type="CDD" id="cd00229">
    <property type="entry name" value="SGNH_hydrolase"/>
    <property type="match status" value="1"/>
</dbReference>
<dbReference type="GO" id="GO:0051082">
    <property type="term" value="F:unfolded protein binding"/>
    <property type="evidence" value="ECO:0007669"/>
    <property type="project" value="InterPro"/>
</dbReference>
<dbReference type="CDD" id="cd03499">
    <property type="entry name" value="SQR_TypeC_SdhC"/>
    <property type="match status" value="1"/>
</dbReference>
<feature type="region of interest" description="Disordered" evidence="8">
    <location>
        <begin position="507"/>
        <end position="526"/>
    </location>
</feature>
<gene>
    <name evidence="10" type="ORF">C2E21_0238</name>
</gene>
<evidence type="ECO:0000259" key="9">
    <source>
        <dbReference type="PROSITE" id="PS50076"/>
    </source>
</evidence>
<dbReference type="GO" id="GO:0009055">
    <property type="term" value="F:electron transfer activity"/>
    <property type="evidence" value="ECO:0007669"/>
    <property type="project" value="InterPro"/>
</dbReference>
<evidence type="ECO:0000256" key="6">
    <source>
        <dbReference type="ARBA" id="ARBA00023004"/>
    </source>
</evidence>